<dbReference type="Proteomes" id="UP001374803">
    <property type="component" value="Chromosome"/>
</dbReference>
<feature type="domain" description="Thioesterase" evidence="2">
    <location>
        <begin position="55"/>
        <end position="129"/>
    </location>
</feature>
<keyword evidence="4" id="KW-1185">Reference proteome</keyword>
<gene>
    <name evidence="3" type="primary">paaI</name>
    <name evidence="3" type="ORF">LVJ94_05335</name>
</gene>
<dbReference type="GO" id="GO:0016787">
    <property type="term" value="F:hydrolase activity"/>
    <property type="evidence" value="ECO:0007669"/>
    <property type="project" value="UniProtKB-KW"/>
</dbReference>
<reference evidence="3" key="1">
    <citation type="submission" date="2021-12" db="EMBL/GenBank/DDBJ databases">
        <title>Discovery of the Pendulisporaceae a myxobacterial family with distinct sporulation behavior and unique specialized metabolism.</title>
        <authorList>
            <person name="Garcia R."/>
            <person name="Popoff A."/>
            <person name="Bader C.D."/>
            <person name="Loehr J."/>
            <person name="Walesch S."/>
            <person name="Walt C."/>
            <person name="Boldt J."/>
            <person name="Bunk B."/>
            <person name="Haeckl F.J.F.P.J."/>
            <person name="Gunesch A.P."/>
            <person name="Birkelbach J."/>
            <person name="Nuebel U."/>
            <person name="Pietschmann T."/>
            <person name="Bach T."/>
            <person name="Mueller R."/>
        </authorList>
    </citation>
    <scope>NUCLEOTIDE SEQUENCE</scope>
    <source>
        <strain evidence="3">MSr11367</strain>
    </source>
</reference>
<dbReference type="InterPro" id="IPR006683">
    <property type="entry name" value="Thioestr_dom"/>
</dbReference>
<dbReference type="RefSeq" id="WP_394836311.1">
    <property type="nucleotide sequence ID" value="NZ_CP089929.1"/>
</dbReference>
<dbReference type="Gene3D" id="3.10.129.10">
    <property type="entry name" value="Hotdog Thioesterase"/>
    <property type="match status" value="1"/>
</dbReference>
<dbReference type="SUPFAM" id="SSF54637">
    <property type="entry name" value="Thioesterase/thiol ester dehydrase-isomerase"/>
    <property type="match status" value="1"/>
</dbReference>
<keyword evidence="1 3" id="KW-0378">Hydrolase</keyword>
<sequence length="154" mass="16217">MRETPADPQELAEAVAQAMYARDKASQALGMTIVDVAPGCAHVSMVVRSDMLNGHQTCHGGFIFALADSAFAFACNSDNQVTVAAGCTIDYLAPGREGDVLSAQAVVQSVSSRTGVYDVTVTNQSGQRIALFRGRAHRIRGEVLGERLDSAATT</sequence>
<organism evidence="3 4">
    <name type="scientific">Pendulispora rubella</name>
    <dbReference type="NCBI Taxonomy" id="2741070"/>
    <lineage>
        <taxon>Bacteria</taxon>
        <taxon>Pseudomonadati</taxon>
        <taxon>Myxococcota</taxon>
        <taxon>Myxococcia</taxon>
        <taxon>Myxococcales</taxon>
        <taxon>Sorangiineae</taxon>
        <taxon>Pendulisporaceae</taxon>
        <taxon>Pendulispora</taxon>
    </lineage>
</organism>
<dbReference type="Pfam" id="PF03061">
    <property type="entry name" value="4HBT"/>
    <property type="match status" value="1"/>
</dbReference>
<dbReference type="CDD" id="cd03443">
    <property type="entry name" value="PaaI_thioesterase"/>
    <property type="match status" value="1"/>
</dbReference>
<proteinExistence type="predicted"/>
<dbReference type="InterPro" id="IPR052723">
    <property type="entry name" value="Acyl-CoA_thioesterase_PaaI"/>
</dbReference>
<evidence type="ECO:0000313" key="4">
    <source>
        <dbReference type="Proteomes" id="UP001374803"/>
    </source>
</evidence>
<dbReference type="InterPro" id="IPR003736">
    <property type="entry name" value="PAAI_dom"/>
</dbReference>
<dbReference type="PANTHER" id="PTHR42856">
    <property type="entry name" value="ACYL-COENZYME A THIOESTERASE PAAI"/>
    <property type="match status" value="1"/>
</dbReference>
<dbReference type="InterPro" id="IPR011973">
    <property type="entry name" value="PaaD"/>
</dbReference>
<name>A0ABZ2LBQ1_9BACT</name>
<evidence type="ECO:0000256" key="1">
    <source>
        <dbReference type="ARBA" id="ARBA00022801"/>
    </source>
</evidence>
<dbReference type="EC" id="3.1.2.-" evidence="3"/>
<dbReference type="NCBIfam" id="TIGR02286">
    <property type="entry name" value="PaaD"/>
    <property type="match status" value="1"/>
</dbReference>
<evidence type="ECO:0000313" key="3">
    <source>
        <dbReference type="EMBL" id="WXB06656.1"/>
    </source>
</evidence>
<evidence type="ECO:0000259" key="2">
    <source>
        <dbReference type="Pfam" id="PF03061"/>
    </source>
</evidence>
<accession>A0ABZ2LBQ1</accession>
<dbReference type="NCBIfam" id="TIGR00369">
    <property type="entry name" value="unchar_dom_1"/>
    <property type="match status" value="1"/>
</dbReference>
<dbReference type="PANTHER" id="PTHR42856:SF1">
    <property type="entry name" value="ACYL-COENZYME A THIOESTERASE PAAI"/>
    <property type="match status" value="1"/>
</dbReference>
<dbReference type="InterPro" id="IPR029069">
    <property type="entry name" value="HotDog_dom_sf"/>
</dbReference>
<protein>
    <submittedName>
        <fullName evidence="3">Hydroxyphenylacetyl-CoA thioesterase PaaI</fullName>
        <ecNumber evidence="3">3.1.2.-</ecNumber>
    </submittedName>
</protein>
<dbReference type="EMBL" id="CP089983">
    <property type="protein sequence ID" value="WXB06656.1"/>
    <property type="molecule type" value="Genomic_DNA"/>
</dbReference>